<dbReference type="STRING" id="1190415.SAMN05216593_101539"/>
<name>A0A1M7JT24_9PSED</name>
<gene>
    <name evidence="2" type="ORF">SAMN05216593_101539</name>
</gene>
<proteinExistence type="predicted"/>
<dbReference type="Proteomes" id="UP000183983">
    <property type="component" value="Unassembled WGS sequence"/>
</dbReference>
<dbReference type="InterPro" id="IPR011083">
    <property type="entry name" value="Phage_tail_collar_dom"/>
</dbReference>
<evidence type="ECO:0000313" key="2">
    <source>
        <dbReference type="EMBL" id="SHM56250.1"/>
    </source>
</evidence>
<feature type="domain" description="Phage tail collar" evidence="1">
    <location>
        <begin position="6"/>
        <end position="63"/>
    </location>
</feature>
<accession>A0A1M7JT24</accession>
<sequence length="198" mass="20865">MDAFIGEVRAYPYLANRVPDGWLPCDGRLVNVQQYQALYALLGNQYGGVALQTFGVPNLQGQALVGMGTGTGLTARALGNQSGAETVTLTALQLPVHNHQLQLVQPTPASVNFSTDTSSAPSANGSSRLMRPVKVATPTNFAIRAFVTGQPVTAQLAGRTLGVTGGDAQNVTQSHENRQPALVLSYFICYEGTYPVSA</sequence>
<reference evidence="2 3" key="1">
    <citation type="submission" date="2016-11" db="EMBL/GenBank/DDBJ databases">
        <authorList>
            <person name="Jaros S."/>
            <person name="Januszkiewicz K."/>
            <person name="Wedrychowicz H."/>
        </authorList>
    </citation>
    <scope>NUCLEOTIDE SEQUENCE [LARGE SCALE GENOMIC DNA]</scope>
    <source>
        <strain evidence="2 3">LMG 26898</strain>
    </source>
</reference>
<dbReference type="InterPro" id="IPR037053">
    <property type="entry name" value="Phage_tail_collar_dom_sf"/>
</dbReference>
<dbReference type="AlphaFoldDB" id="A0A1M7JT24"/>
<dbReference type="Gene3D" id="3.90.1340.10">
    <property type="entry name" value="Phage tail collar domain"/>
    <property type="match status" value="1"/>
</dbReference>
<organism evidence="2 3">
    <name type="scientific">Pseudomonas asturiensis</name>
    <dbReference type="NCBI Taxonomy" id="1190415"/>
    <lineage>
        <taxon>Bacteria</taxon>
        <taxon>Pseudomonadati</taxon>
        <taxon>Pseudomonadota</taxon>
        <taxon>Gammaproteobacteria</taxon>
        <taxon>Pseudomonadales</taxon>
        <taxon>Pseudomonadaceae</taxon>
        <taxon>Pseudomonas</taxon>
    </lineage>
</organism>
<dbReference type="Pfam" id="PF07484">
    <property type="entry name" value="Collar"/>
    <property type="match status" value="1"/>
</dbReference>
<dbReference type="SUPFAM" id="SSF88874">
    <property type="entry name" value="Receptor-binding domain of short tail fibre protein gp12"/>
    <property type="match status" value="1"/>
</dbReference>
<dbReference type="OrthoDB" id="9810174at2"/>
<evidence type="ECO:0000313" key="3">
    <source>
        <dbReference type="Proteomes" id="UP000183983"/>
    </source>
</evidence>
<dbReference type="RefSeq" id="WP_073162151.1">
    <property type="nucleotide sequence ID" value="NZ_FRDA01000001.1"/>
</dbReference>
<protein>
    <submittedName>
        <fullName evidence="2">Microcystin-dependent protein</fullName>
    </submittedName>
</protein>
<dbReference type="EMBL" id="FRDA01000001">
    <property type="protein sequence ID" value="SHM56250.1"/>
    <property type="molecule type" value="Genomic_DNA"/>
</dbReference>
<evidence type="ECO:0000259" key="1">
    <source>
        <dbReference type="Pfam" id="PF07484"/>
    </source>
</evidence>